<proteinExistence type="predicted"/>
<reference evidence="6" key="1">
    <citation type="submission" date="2021-04" db="EMBL/GenBank/DDBJ databases">
        <authorList>
            <person name="Tunstrom K."/>
        </authorList>
    </citation>
    <scope>NUCLEOTIDE SEQUENCE</scope>
</reference>
<keyword evidence="2" id="KW-0158">Chromosome</keyword>
<keyword evidence="3" id="KW-0544">Nucleosome core</keyword>
<dbReference type="EMBL" id="CAJQZP010000001">
    <property type="protein sequence ID" value="CAG4929857.1"/>
    <property type="molecule type" value="Genomic_DNA"/>
</dbReference>
<evidence type="ECO:0000256" key="4">
    <source>
        <dbReference type="SAM" id="MobiDB-lite"/>
    </source>
</evidence>
<evidence type="ECO:0000256" key="1">
    <source>
        <dbReference type="ARBA" id="ARBA00004286"/>
    </source>
</evidence>
<dbReference type="GO" id="GO:0000786">
    <property type="term" value="C:nucleosome"/>
    <property type="evidence" value="ECO:0007669"/>
    <property type="project" value="UniProtKB-KW"/>
</dbReference>
<dbReference type="GO" id="GO:0030527">
    <property type="term" value="F:structural constituent of chromatin"/>
    <property type="evidence" value="ECO:0007669"/>
    <property type="project" value="InterPro"/>
</dbReference>
<keyword evidence="3" id="KW-0238">DNA-binding</keyword>
<dbReference type="GO" id="GO:0003677">
    <property type="term" value="F:DNA binding"/>
    <property type="evidence" value="ECO:0007669"/>
    <property type="project" value="InterPro"/>
</dbReference>
<comment type="subcellular location">
    <subcellularLocation>
        <location evidence="1">Chromosome</location>
    </subcellularLocation>
</comment>
<organism evidence="6 7">
    <name type="scientific">Parnassius apollo</name>
    <name type="common">Apollo butterfly</name>
    <name type="synonym">Papilio apollo</name>
    <dbReference type="NCBI Taxonomy" id="110799"/>
    <lineage>
        <taxon>Eukaryota</taxon>
        <taxon>Metazoa</taxon>
        <taxon>Ecdysozoa</taxon>
        <taxon>Arthropoda</taxon>
        <taxon>Hexapoda</taxon>
        <taxon>Insecta</taxon>
        <taxon>Pterygota</taxon>
        <taxon>Neoptera</taxon>
        <taxon>Endopterygota</taxon>
        <taxon>Lepidoptera</taxon>
        <taxon>Glossata</taxon>
        <taxon>Ditrysia</taxon>
        <taxon>Papilionoidea</taxon>
        <taxon>Papilionidae</taxon>
        <taxon>Parnassiinae</taxon>
        <taxon>Parnassini</taxon>
        <taxon>Parnassius</taxon>
        <taxon>Parnassius</taxon>
    </lineage>
</organism>
<feature type="domain" description="Histone H2A C-terminal" evidence="5">
    <location>
        <begin position="27"/>
        <end position="60"/>
    </location>
</feature>
<name>A0A8S3W085_PARAO</name>
<dbReference type="AlphaFoldDB" id="A0A8S3W085"/>
<dbReference type="InterPro" id="IPR032454">
    <property type="entry name" value="Histone_H2A_C"/>
</dbReference>
<protein>
    <submittedName>
        <fullName evidence="6">(apollo) hypothetical protein</fullName>
    </submittedName>
</protein>
<sequence length="74" mass="8192">MAGKAATENGKTRIMPRYIMMAIKYDDELNLMLKGVIIAEAGVLPNIQKELLPKKTAKKKESKPEAEAGPSQEY</sequence>
<dbReference type="PANTHER" id="PTHR23430">
    <property type="entry name" value="HISTONE H2A"/>
    <property type="match status" value="1"/>
</dbReference>
<evidence type="ECO:0000256" key="3">
    <source>
        <dbReference type="ARBA" id="ARBA00023269"/>
    </source>
</evidence>
<feature type="region of interest" description="Disordered" evidence="4">
    <location>
        <begin position="51"/>
        <end position="74"/>
    </location>
</feature>
<evidence type="ECO:0000259" key="5">
    <source>
        <dbReference type="Pfam" id="PF16211"/>
    </source>
</evidence>
<dbReference type="Pfam" id="PF16211">
    <property type="entry name" value="Histone_H2A_C"/>
    <property type="match status" value="1"/>
</dbReference>
<gene>
    <name evidence="6" type="ORF">PAPOLLO_LOCUS89</name>
</gene>
<accession>A0A8S3W085</accession>
<evidence type="ECO:0000313" key="6">
    <source>
        <dbReference type="EMBL" id="CAG4929857.1"/>
    </source>
</evidence>
<evidence type="ECO:0000256" key="2">
    <source>
        <dbReference type="ARBA" id="ARBA00022454"/>
    </source>
</evidence>
<dbReference type="OrthoDB" id="9799930at2759"/>
<comment type="caution">
    <text evidence="6">The sequence shown here is derived from an EMBL/GenBank/DDBJ whole genome shotgun (WGS) entry which is preliminary data.</text>
</comment>
<evidence type="ECO:0000313" key="7">
    <source>
        <dbReference type="Proteomes" id="UP000691718"/>
    </source>
</evidence>
<dbReference type="Proteomes" id="UP000691718">
    <property type="component" value="Unassembled WGS sequence"/>
</dbReference>
<keyword evidence="7" id="KW-1185">Reference proteome</keyword>
<dbReference type="InterPro" id="IPR002119">
    <property type="entry name" value="Histone_H2A"/>
</dbReference>